<dbReference type="RefSeq" id="WP_042060199.1">
    <property type="nucleotide sequence ID" value="NZ_BAND01000083.1"/>
</dbReference>
<dbReference type="AlphaFoldDB" id="A0A023D6Z8"/>
<comment type="caution">
    <text evidence="1">The sequence shown here is derived from an EMBL/GenBank/DDBJ whole genome shotgun (WGS) entry which is preliminary data.</text>
</comment>
<reference evidence="1 2" key="2">
    <citation type="journal article" date="2014" name="FEMS Microbiol. Lett.">
        <title>Draft genomic DNA sequence of the facultatively methylotrophic bacterium Acidomonas methanolica type strain MB58.</title>
        <authorList>
            <person name="Higashiura N."/>
            <person name="Hadano H."/>
            <person name="Hirakawa H."/>
            <person name="Matsutani M."/>
            <person name="Takabe S."/>
            <person name="Matsushita K."/>
            <person name="Azuma Y."/>
        </authorList>
    </citation>
    <scope>NUCLEOTIDE SEQUENCE [LARGE SCALE GENOMIC DNA]</scope>
    <source>
        <strain evidence="1 2">MB58</strain>
    </source>
</reference>
<sequence>MPKELGNVETKLQAMSYVLLCILQRLDEAQPRLITDVLNGVRADQEASLAQSPVAQPIFDEAIRFLERANRRKGI</sequence>
<dbReference type="EMBL" id="BAND01000083">
    <property type="protein sequence ID" value="GAJ29859.1"/>
    <property type="molecule type" value="Genomic_DNA"/>
</dbReference>
<protein>
    <submittedName>
        <fullName evidence="1">Uncharacterized protein</fullName>
    </submittedName>
</protein>
<evidence type="ECO:0000313" key="2">
    <source>
        <dbReference type="Proteomes" id="UP000019760"/>
    </source>
</evidence>
<organism evidence="1 2">
    <name type="scientific">Acidomonas methanolica NBRC 104435</name>
    <dbReference type="NCBI Taxonomy" id="1231351"/>
    <lineage>
        <taxon>Bacteria</taxon>
        <taxon>Pseudomonadati</taxon>
        <taxon>Pseudomonadota</taxon>
        <taxon>Alphaproteobacteria</taxon>
        <taxon>Acetobacterales</taxon>
        <taxon>Acetobacteraceae</taxon>
        <taxon>Acidomonas</taxon>
    </lineage>
</organism>
<gene>
    <name evidence="1" type="ORF">Amme_083_034</name>
</gene>
<dbReference type="Proteomes" id="UP000019760">
    <property type="component" value="Unassembled WGS sequence"/>
</dbReference>
<dbReference type="OrthoDB" id="5956204at2"/>
<evidence type="ECO:0000313" key="1">
    <source>
        <dbReference type="EMBL" id="GAJ29859.1"/>
    </source>
</evidence>
<proteinExistence type="predicted"/>
<name>A0A023D6Z8_ACIMT</name>
<keyword evidence="2" id="KW-1185">Reference proteome</keyword>
<accession>A0A023D6Z8</accession>
<reference evidence="2" key="1">
    <citation type="journal article" date="2014" name="FEMS Microbiol. Lett.">
        <title>Draft Genomic DNA Sequence of the Facultatively Methylotrophic Bacterium Acidomonas methanolica type strain MB58.</title>
        <authorList>
            <person name="Higashiura N."/>
            <person name="Hadano H."/>
            <person name="Hirakawa H."/>
            <person name="Matsutani M."/>
            <person name="Takabe S."/>
            <person name="Matsushita K."/>
            <person name="Azuma Y."/>
        </authorList>
    </citation>
    <scope>NUCLEOTIDE SEQUENCE [LARGE SCALE GENOMIC DNA]</scope>
    <source>
        <strain evidence="2">MB58</strain>
    </source>
</reference>